<dbReference type="Proteomes" id="UP000830167">
    <property type="component" value="Chromosome"/>
</dbReference>
<dbReference type="NCBIfam" id="TIGR01875">
    <property type="entry name" value="cas_MJ0381"/>
    <property type="match status" value="1"/>
</dbReference>
<proteinExistence type="predicted"/>
<keyword evidence="4" id="KW-1185">Reference proteome</keyword>
<dbReference type="NCBIfam" id="TIGR02585">
    <property type="entry name" value="cas_Cst2_DevR"/>
    <property type="match status" value="1"/>
</dbReference>
<reference evidence="3" key="1">
    <citation type="submission" date="2021-12" db="EMBL/GenBank/DDBJ databases">
        <title>Alicyclobacillaceae gen. nov., sp. nov., isolated from chalcocite enrichment system.</title>
        <authorList>
            <person name="Jiang Z."/>
        </authorList>
    </citation>
    <scope>NUCLEOTIDE SEQUENCE</scope>
    <source>
        <strain evidence="3">MYW30-H2</strain>
    </source>
</reference>
<organism evidence="3 4">
    <name type="scientific">Fodinisporobacter ferrooxydans</name>
    <dbReference type="NCBI Taxonomy" id="2901836"/>
    <lineage>
        <taxon>Bacteria</taxon>
        <taxon>Bacillati</taxon>
        <taxon>Bacillota</taxon>
        <taxon>Bacilli</taxon>
        <taxon>Bacillales</taxon>
        <taxon>Alicyclobacillaceae</taxon>
        <taxon>Fodinisporobacter</taxon>
    </lineage>
</organism>
<evidence type="ECO:0000313" key="3">
    <source>
        <dbReference type="EMBL" id="UOF92502.1"/>
    </source>
</evidence>
<evidence type="ECO:0000256" key="2">
    <source>
        <dbReference type="ARBA" id="ARBA00025626"/>
    </source>
</evidence>
<dbReference type="Pfam" id="PF01905">
    <property type="entry name" value="DevR"/>
    <property type="match status" value="2"/>
</dbReference>
<dbReference type="EMBL" id="CP089291">
    <property type="protein sequence ID" value="UOF92502.1"/>
    <property type="molecule type" value="Genomic_DNA"/>
</dbReference>
<evidence type="ECO:0000256" key="1">
    <source>
        <dbReference type="ARBA" id="ARBA00023118"/>
    </source>
</evidence>
<accession>A0ABY4CPS6</accession>
<dbReference type="InterPro" id="IPR013414">
    <property type="entry name" value="Cas7/Cst2/DevR_sub_I-B/Tneap"/>
</dbReference>
<evidence type="ECO:0000313" key="4">
    <source>
        <dbReference type="Proteomes" id="UP000830167"/>
    </source>
</evidence>
<comment type="function">
    <text evidence="2">CRISPR (clustered regularly interspaced short palindromic repeat) is an adaptive immune system that provides protection against mobile genetic elements (viruses, transposable elements and conjugative plasmids). CRISPR clusters contain spacers, sequences complementary to antecedent mobile elements, and target invading nucleic acids. CRISPR clusters are transcribed and processed into CRISPR RNA (crRNA).</text>
</comment>
<protein>
    <submittedName>
        <fullName evidence="3">Type I-B CRISPR-associated protein Cas7/Cst2/DevR</fullName>
    </submittedName>
</protein>
<dbReference type="RefSeq" id="WP_347439170.1">
    <property type="nucleotide sequence ID" value="NZ_CP089291.1"/>
</dbReference>
<keyword evidence="1" id="KW-0051">Antiviral defense</keyword>
<dbReference type="InterPro" id="IPR010154">
    <property type="entry name" value="CRISPR-assoc_Cas7/Cst2/DevR"/>
</dbReference>
<name>A0ABY4CPS6_9BACL</name>
<sequence>MKKAIGMNWLARADLSNLNSGEGIGNLTQLKLYRGNQYPYNSGQAVRHALFETLQREHGEVMKCLPESPCGQIETCWACDLRGYLIAEKLDENAKGTSDKRWSPLKVTPALGTKPVDLTTDLLLQFTANPAENRIANIQLTENIYRIGMCIDIANIGRQEKPVFIANGRKEKFSHWQESANISDDQRRQRVHAVLDAVYRLSGFAKQARGAVSLAPEVMFLSVQDHYHQRGLDVLLLDDEGNADISRVISYIQDRQFDGDQVLFAYTPGVITNGEEMAEAVRTTGLPVLSVRESFEKAKALVE</sequence>
<gene>
    <name evidence="3" type="primary">cas7i</name>
    <name evidence="3" type="ORF">LSG31_10285</name>
</gene>